<dbReference type="Proteomes" id="UP000887540">
    <property type="component" value="Unplaced"/>
</dbReference>
<evidence type="ECO:0000313" key="1">
    <source>
        <dbReference type="Proteomes" id="UP000887540"/>
    </source>
</evidence>
<accession>A0A914CEE3</accession>
<dbReference type="PANTHER" id="PTHR22714">
    <property type="entry name" value="PROTEIN CBG02446-RELATED"/>
    <property type="match status" value="1"/>
</dbReference>
<proteinExistence type="predicted"/>
<dbReference type="AlphaFoldDB" id="A0A914CEE3"/>
<dbReference type="WBParaSite" id="ACRNAN_Path_886.g3410.t1">
    <property type="protein sequence ID" value="ACRNAN_Path_886.g3410.t1"/>
    <property type="gene ID" value="ACRNAN_Path_886.g3410"/>
</dbReference>
<evidence type="ECO:0000313" key="2">
    <source>
        <dbReference type="WBParaSite" id="ACRNAN_Path_886.g3410.t1"/>
    </source>
</evidence>
<dbReference type="PANTHER" id="PTHR22714:SF7">
    <property type="entry name" value="SOLUTE-BINDING PROTEIN FAMILY 3_N-TERMINAL DOMAIN-CONTAINING PROTEIN"/>
    <property type="match status" value="1"/>
</dbReference>
<sequence length="106" mass="12220">MVQLIARGEYTMVTHKMAYQSNWYYSELANSNVTHFKQLREALKENPIIIKDTLNEALELVQEGSYIYASQQDSSTIQLLTNSCGLYYYSEGKLRCVVCNLVSYKC</sequence>
<reference evidence="2" key="1">
    <citation type="submission" date="2022-11" db="UniProtKB">
        <authorList>
            <consortium name="WormBaseParasite"/>
        </authorList>
    </citation>
    <scope>IDENTIFICATION</scope>
</reference>
<name>A0A914CEE3_9BILA</name>
<protein>
    <submittedName>
        <fullName evidence="2">Uncharacterized protein</fullName>
    </submittedName>
</protein>
<organism evidence="1 2">
    <name type="scientific">Acrobeloides nanus</name>
    <dbReference type="NCBI Taxonomy" id="290746"/>
    <lineage>
        <taxon>Eukaryota</taxon>
        <taxon>Metazoa</taxon>
        <taxon>Ecdysozoa</taxon>
        <taxon>Nematoda</taxon>
        <taxon>Chromadorea</taxon>
        <taxon>Rhabditida</taxon>
        <taxon>Tylenchina</taxon>
        <taxon>Cephalobomorpha</taxon>
        <taxon>Cephaloboidea</taxon>
        <taxon>Cephalobidae</taxon>
        <taxon>Acrobeloides</taxon>
    </lineage>
</organism>
<keyword evidence="1" id="KW-1185">Reference proteome</keyword>
<dbReference type="InterPro" id="IPR040128">
    <property type="entry name" value="T25E4.2-like"/>
</dbReference>